<proteinExistence type="predicted"/>
<dbReference type="PANTHER" id="PTHR10151">
    <property type="entry name" value="ECTONUCLEOTIDE PYROPHOSPHATASE/PHOSPHODIESTERASE"/>
    <property type="match status" value="1"/>
</dbReference>
<dbReference type="Gene3D" id="3.40.720.10">
    <property type="entry name" value="Alkaline Phosphatase, subunit A"/>
    <property type="match status" value="1"/>
</dbReference>
<dbReference type="InterPro" id="IPR017850">
    <property type="entry name" value="Alkaline_phosphatase_core_sf"/>
</dbReference>
<protein>
    <submittedName>
        <fullName evidence="5">Putative AlkP superfamily pyrophosphatase or phosphodiesterase</fullName>
    </submittedName>
</protein>
<dbReference type="EMBL" id="SLWB01000001">
    <property type="protein sequence ID" value="TCN73031.1"/>
    <property type="molecule type" value="Genomic_DNA"/>
</dbReference>
<dbReference type="PROSITE" id="PS51257">
    <property type="entry name" value="PROKAR_LIPOPROTEIN"/>
    <property type="match status" value="1"/>
</dbReference>
<evidence type="ECO:0000256" key="3">
    <source>
        <dbReference type="ARBA" id="ARBA00022729"/>
    </source>
</evidence>
<dbReference type="PANTHER" id="PTHR10151:SF120">
    <property type="entry name" value="BIS(5'-ADENOSYL)-TRIPHOSPHATASE"/>
    <property type="match status" value="1"/>
</dbReference>
<dbReference type="PIRSF" id="PIRSF031924">
    <property type="entry name" value="Pi-irrepressible_AP"/>
    <property type="match status" value="1"/>
</dbReference>
<dbReference type="Proteomes" id="UP000294830">
    <property type="component" value="Unassembled WGS sequence"/>
</dbReference>
<accession>A0A4V2RQW6</accession>
<keyword evidence="6" id="KW-1185">Reference proteome</keyword>
<feature type="signal peptide" evidence="4">
    <location>
        <begin position="1"/>
        <end position="19"/>
    </location>
</feature>
<name>A0A4V2RQW6_9BACT</name>
<dbReference type="Pfam" id="PF01663">
    <property type="entry name" value="Phosphodiest"/>
    <property type="match status" value="1"/>
</dbReference>
<keyword evidence="1" id="KW-0597">Phosphoprotein</keyword>
<dbReference type="InterPro" id="IPR002591">
    <property type="entry name" value="Phosphodiest/P_Trfase"/>
</dbReference>
<evidence type="ECO:0000256" key="1">
    <source>
        <dbReference type="ARBA" id="ARBA00022553"/>
    </source>
</evidence>
<evidence type="ECO:0000256" key="4">
    <source>
        <dbReference type="SAM" id="SignalP"/>
    </source>
</evidence>
<evidence type="ECO:0000313" key="5">
    <source>
        <dbReference type="EMBL" id="TCN73031.1"/>
    </source>
</evidence>
<dbReference type="GO" id="GO:0004035">
    <property type="term" value="F:alkaline phosphatase activity"/>
    <property type="evidence" value="ECO:0007669"/>
    <property type="project" value="InterPro"/>
</dbReference>
<comment type="caution">
    <text evidence="5">The sequence shown here is derived from an EMBL/GenBank/DDBJ whole genome shotgun (WGS) entry which is preliminary data.</text>
</comment>
<dbReference type="CDD" id="cd16016">
    <property type="entry name" value="AP-SPAP"/>
    <property type="match status" value="1"/>
</dbReference>
<dbReference type="AlphaFoldDB" id="A0A4V2RQW6"/>
<keyword evidence="2" id="KW-0479">Metal-binding</keyword>
<organism evidence="5 6">
    <name type="scientific">Acetobacteroides hydrogenigenes</name>
    <dbReference type="NCBI Taxonomy" id="979970"/>
    <lineage>
        <taxon>Bacteria</taxon>
        <taxon>Pseudomonadati</taxon>
        <taxon>Bacteroidota</taxon>
        <taxon>Bacteroidia</taxon>
        <taxon>Bacteroidales</taxon>
        <taxon>Rikenellaceae</taxon>
        <taxon>Acetobacteroides</taxon>
    </lineage>
</organism>
<dbReference type="RefSeq" id="WP_165876953.1">
    <property type="nucleotide sequence ID" value="NZ_SLWB01000001.1"/>
</dbReference>
<reference evidence="5 6" key="1">
    <citation type="submission" date="2019-03" db="EMBL/GenBank/DDBJ databases">
        <title>Genomic Encyclopedia of Archaeal and Bacterial Type Strains, Phase II (KMG-II): from individual species to whole genera.</title>
        <authorList>
            <person name="Goeker M."/>
        </authorList>
    </citation>
    <scope>NUCLEOTIDE SEQUENCE [LARGE SCALE GENOMIC DNA]</scope>
    <source>
        <strain evidence="5 6">RL-C</strain>
    </source>
</reference>
<dbReference type="SUPFAM" id="SSF53649">
    <property type="entry name" value="Alkaline phosphatase-like"/>
    <property type="match status" value="1"/>
</dbReference>
<dbReference type="InterPro" id="IPR026263">
    <property type="entry name" value="Alkaline_phosphatase_prok"/>
</dbReference>
<sequence length="542" mass="60051">MQKIAAALAALLIASCSFGQGRAIPSERPKLIVEIVVTQMRYDYLQRYFGNFSDNGFRVLLEEGAVCKNAKYNYSFTQSAPGLATIATGTNPSTHGVVGDMWYIPLTDQNVKAVQDSKTEGVGGFGDLGKVSPRNLLAGTLADEIKMANKNSKVIGVAMEPTSAVFLAGHSADAAYWFDPSTGKFMTSSYYMPSLPKWVDEFNQKKFPDIYIYNKWGLTKPLNKYISSKENFDTTAKPLLTNPDNGLGSMLKSKSRPTYEKLMDTPYGNNLTKDFAIAAIVNEGLGKDDATDLLTITLDANKHIGQKYGPTSIEMEDTYYRLDEEIAHLVKFLSDNIGKQNVLVVLTSDNGVANAPKFIEKSKIPAGHFEPNRNLMLLKIFLNATYGRGEWIKAYHQKQIYLNHTLIEDSKINLAEMQTKVANFMKQFSGVAQAIPASVLEYTSFTDGIMQKMQNSFYAQRSGDVVINLQPGWVDSDEVVTSSNSPYSYDTHVPLIWYGWKIKRESISSKVDPADIAPTIANLLDISWSNAATGEPIKELVR</sequence>
<gene>
    <name evidence="5" type="ORF">CLV25_101249</name>
</gene>
<evidence type="ECO:0000256" key="2">
    <source>
        <dbReference type="ARBA" id="ARBA00022723"/>
    </source>
</evidence>
<keyword evidence="3 4" id="KW-0732">Signal</keyword>
<evidence type="ECO:0000313" key="6">
    <source>
        <dbReference type="Proteomes" id="UP000294830"/>
    </source>
</evidence>
<feature type="chain" id="PRO_5020505718" evidence="4">
    <location>
        <begin position="20"/>
        <end position="542"/>
    </location>
</feature>
<dbReference type="Gene3D" id="3.30.1360.150">
    <property type="match status" value="1"/>
</dbReference>
<dbReference type="GO" id="GO:0046872">
    <property type="term" value="F:metal ion binding"/>
    <property type="evidence" value="ECO:0007669"/>
    <property type="project" value="UniProtKB-KW"/>
</dbReference>